<dbReference type="Gene3D" id="3.10.180.10">
    <property type="entry name" value="2,3-Dihydroxybiphenyl 1,2-Dioxygenase, domain 1"/>
    <property type="match status" value="1"/>
</dbReference>
<keyword evidence="2" id="KW-0223">Dioxygenase</keyword>
<comment type="caution">
    <text evidence="2">The sequence shown here is derived from an EMBL/GenBank/DDBJ whole genome shotgun (WGS) entry which is preliminary data.</text>
</comment>
<dbReference type="SUPFAM" id="SSF54593">
    <property type="entry name" value="Glyoxalase/Bleomycin resistance protein/Dihydroxybiphenyl dioxygenase"/>
    <property type="match status" value="1"/>
</dbReference>
<dbReference type="CDD" id="cd07253">
    <property type="entry name" value="GLOD5"/>
    <property type="match status" value="1"/>
</dbReference>
<dbReference type="InterPro" id="IPR029068">
    <property type="entry name" value="Glyas_Bleomycin-R_OHBP_Dase"/>
</dbReference>
<proteinExistence type="predicted"/>
<evidence type="ECO:0000313" key="2">
    <source>
        <dbReference type="EMBL" id="RKQ60138.1"/>
    </source>
</evidence>
<dbReference type="Pfam" id="PF00903">
    <property type="entry name" value="Glyoxalase"/>
    <property type="match status" value="1"/>
</dbReference>
<dbReference type="InterPro" id="IPR037523">
    <property type="entry name" value="VOC_core"/>
</dbReference>
<feature type="domain" description="VOC" evidence="1">
    <location>
        <begin position="5"/>
        <end position="125"/>
    </location>
</feature>
<dbReference type="EMBL" id="RBID01000013">
    <property type="protein sequence ID" value="RKQ60138.1"/>
    <property type="molecule type" value="Genomic_DNA"/>
</dbReference>
<dbReference type="AlphaFoldDB" id="A0A495BH45"/>
<keyword evidence="2" id="KW-0456">Lyase</keyword>
<dbReference type="GO" id="GO:0016829">
    <property type="term" value="F:lyase activity"/>
    <property type="evidence" value="ECO:0007669"/>
    <property type="project" value="UniProtKB-KW"/>
</dbReference>
<sequence>MQIERLDHLVLTVADIPRTVAFYRDVLGMVPVTFGEGRVALEFGRHKINLHPAAAPLLPHARVPQAGSADLCLIVSGGLDEVAAELAARGVAVELGPVARTGALGSIRSLYLRDPDGNLLELSVYA</sequence>
<name>A0A495BH45_VOGIN</name>
<dbReference type="InterPro" id="IPR050383">
    <property type="entry name" value="GlyoxalaseI/FosfomycinResist"/>
</dbReference>
<accession>A0A495BH45</accession>
<dbReference type="InterPro" id="IPR004360">
    <property type="entry name" value="Glyas_Fos-R_dOase_dom"/>
</dbReference>
<reference evidence="2 3" key="1">
    <citation type="submission" date="2018-10" db="EMBL/GenBank/DDBJ databases">
        <title>Genomic Encyclopedia of Type Strains, Phase IV (KMG-IV): sequencing the most valuable type-strain genomes for metagenomic binning, comparative biology and taxonomic classification.</title>
        <authorList>
            <person name="Goeker M."/>
        </authorList>
    </citation>
    <scope>NUCLEOTIDE SEQUENCE [LARGE SCALE GENOMIC DNA]</scope>
    <source>
        <strain evidence="2 3">DSM 3303</strain>
    </source>
</reference>
<evidence type="ECO:0000313" key="3">
    <source>
        <dbReference type="Proteomes" id="UP000279384"/>
    </source>
</evidence>
<dbReference type="PANTHER" id="PTHR21366:SF14">
    <property type="entry name" value="GLYOXALASE DOMAIN-CONTAINING PROTEIN 5"/>
    <property type="match status" value="1"/>
</dbReference>
<protein>
    <submittedName>
        <fullName evidence="2">Catechol 2,3-dioxygenase-like lactoylglutathione lyase family enzyme</fullName>
    </submittedName>
</protein>
<dbReference type="PANTHER" id="PTHR21366">
    <property type="entry name" value="GLYOXALASE FAMILY PROTEIN"/>
    <property type="match status" value="1"/>
</dbReference>
<gene>
    <name evidence="2" type="ORF">C8E02_1482</name>
</gene>
<evidence type="ECO:0000259" key="1">
    <source>
        <dbReference type="PROSITE" id="PS51819"/>
    </source>
</evidence>
<dbReference type="Proteomes" id="UP000279384">
    <property type="component" value="Unassembled WGS sequence"/>
</dbReference>
<dbReference type="GO" id="GO:0051213">
    <property type="term" value="F:dioxygenase activity"/>
    <property type="evidence" value="ECO:0007669"/>
    <property type="project" value="UniProtKB-KW"/>
</dbReference>
<organism evidence="2 3">
    <name type="scientific">Vogesella indigofera</name>
    <name type="common">Pseudomonas indigofera</name>
    <dbReference type="NCBI Taxonomy" id="45465"/>
    <lineage>
        <taxon>Bacteria</taxon>
        <taxon>Pseudomonadati</taxon>
        <taxon>Pseudomonadota</taxon>
        <taxon>Betaproteobacteria</taxon>
        <taxon>Neisseriales</taxon>
        <taxon>Chromobacteriaceae</taxon>
        <taxon>Vogesella</taxon>
    </lineage>
</organism>
<dbReference type="RefSeq" id="WP_120810262.1">
    <property type="nucleotide sequence ID" value="NZ_RBID01000013.1"/>
</dbReference>
<keyword evidence="2" id="KW-0560">Oxidoreductase</keyword>
<dbReference type="PROSITE" id="PS51819">
    <property type="entry name" value="VOC"/>
    <property type="match status" value="1"/>
</dbReference>